<dbReference type="EMBL" id="JBAMMX010000019">
    <property type="protein sequence ID" value="KAK6921832.1"/>
    <property type="molecule type" value="Genomic_DNA"/>
</dbReference>
<keyword evidence="1" id="KW-0813">Transport</keyword>
<dbReference type="AlphaFoldDB" id="A0AAN8V341"/>
<keyword evidence="5" id="KW-1185">Reference proteome</keyword>
<evidence type="ECO:0000259" key="2">
    <source>
        <dbReference type="Pfam" id="PF25018"/>
    </source>
</evidence>
<dbReference type="InterPro" id="IPR056840">
    <property type="entry name" value="HEAT_IPO9_central"/>
</dbReference>
<feature type="domain" description="Importin-7/11-like TPR repeats" evidence="3">
    <location>
        <begin position="482"/>
        <end position="772"/>
    </location>
</feature>
<dbReference type="PANTHER" id="PTHR10997:SF9">
    <property type="entry name" value="IMPORTIN-9"/>
    <property type="match status" value="1"/>
</dbReference>
<evidence type="ECO:0000259" key="3">
    <source>
        <dbReference type="Pfam" id="PF25758"/>
    </source>
</evidence>
<name>A0AAN8V341_9MAGN</name>
<evidence type="ECO:0008006" key="6">
    <source>
        <dbReference type="Google" id="ProtNLM"/>
    </source>
</evidence>
<dbReference type="Gene3D" id="1.25.10.10">
    <property type="entry name" value="Leucine-rich Repeat Variant"/>
    <property type="match status" value="1"/>
</dbReference>
<accession>A0AAN8V341</accession>
<dbReference type="InterPro" id="IPR058669">
    <property type="entry name" value="TPR_IPO7/11-like"/>
</dbReference>
<dbReference type="Pfam" id="PF25018">
    <property type="entry name" value="HEAT_IPO9_c"/>
    <property type="match status" value="1"/>
</dbReference>
<evidence type="ECO:0000313" key="5">
    <source>
        <dbReference type="Proteomes" id="UP001370490"/>
    </source>
</evidence>
<reference evidence="4 5" key="1">
    <citation type="submission" date="2023-12" db="EMBL/GenBank/DDBJ databases">
        <title>A high-quality genome assembly for Dillenia turbinata (Dilleniales).</title>
        <authorList>
            <person name="Chanderbali A."/>
        </authorList>
    </citation>
    <scope>NUCLEOTIDE SEQUENCE [LARGE SCALE GENOMIC DNA]</scope>
    <source>
        <strain evidence="4">LSX21</strain>
        <tissue evidence="4">Leaf</tissue>
    </source>
</reference>
<dbReference type="SUPFAM" id="SSF48371">
    <property type="entry name" value="ARM repeat"/>
    <property type="match status" value="1"/>
</dbReference>
<dbReference type="GO" id="GO:0005635">
    <property type="term" value="C:nuclear envelope"/>
    <property type="evidence" value="ECO:0007669"/>
    <property type="project" value="TreeGrafter"/>
</dbReference>
<dbReference type="InterPro" id="IPR011989">
    <property type="entry name" value="ARM-like"/>
</dbReference>
<organism evidence="4 5">
    <name type="scientific">Dillenia turbinata</name>
    <dbReference type="NCBI Taxonomy" id="194707"/>
    <lineage>
        <taxon>Eukaryota</taxon>
        <taxon>Viridiplantae</taxon>
        <taxon>Streptophyta</taxon>
        <taxon>Embryophyta</taxon>
        <taxon>Tracheophyta</taxon>
        <taxon>Spermatophyta</taxon>
        <taxon>Magnoliopsida</taxon>
        <taxon>eudicotyledons</taxon>
        <taxon>Gunneridae</taxon>
        <taxon>Pentapetalae</taxon>
        <taxon>Dilleniales</taxon>
        <taxon>Dilleniaceae</taxon>
        <taxon>Dillenia</taxon>
    </lineage>
</organism>
<gene>
    <name evidence="4" type="ORF">RJ641_012339</name>
</gene>
<feature type="domain" description="Importin-9 central HEAT repeats" evidence="2">
    <location>
        <begin position="138"/>
        <end position="381"/>
    </location>
</feature>
<dbReference type="Pfam" id="PF25758">
    <property type="entry name" value="TPR_IPO11"/>
    <property type="match status" value="1"/>
</dbReference>
<evidence type="ECO:0000313" key="4">
    <source>
        <dbReference type="EMBL" id="KAK6921832.1"/>
    </source>
</evidence>
<keyword evidence="1" id="KW-0653">Protein transport</keyword>
<sequence>MLGTMSGVYKMETNALMVPMLTSWFSQFSIIMGHPVQSEDPDDWSLRMEVLKCLNQFVQNFPSLIDAEFGVIMRPLWETFVSALRVYELSAIEGRDDPHEGRYDSDGADQSLESFVIQLFEFLLTIVGSARFIKVIAQSVRELMYHTIAFLQMTEQQIHTWSVDANQYVADEDDMAYSCRVSGVLLLEEIINSCDGEAIDAIVEAAKRRYDESREAKAAGSSIWWRIREATIFALTSLSDQLLEVEVSKSTRDQLLNLLDRIFTEDIGTGIHEYPFLYARLFSSIAKFSSVIRHEILEQFLYAAIKAIGMDVPPPVKVGACRALTQLLPEANREAVQPHIMGLFSSLIDLLNQASEETLHLVLETLQAAVKAGYEVSTSIEPIVSPILLNMWAKHVSDPFISIDAIDVLEAIKNAPGCICPLVSRVMPSIQPILDKPQQQPDGLVAGSLDLNAPTDVVKVVHDACFDPVIRIVLQSEDHSELQNATECLAAFVSNGKQGLLSWSGDPGSTVRSLLDASSRLLDPDLESSGSLFVGSYILQLILHLPALMAQHIPDLVAAVVRRMQSSQIAGLKSSLLVILARLVHMSAPNVEKFIDLLLTMPAESHANSFAYMMSEWTKQQGEIQGAYQIKVTTTALALLLSTRHAELAKVHVQGHLIKSTAGIMTRSKAKLAPDQWTLMPLPEKILSLLADVLIEIQEQAFGDNDEDTDWEDLGEGNLETEEDLLYSVSATSSARPSYDQLNAMAKDQDDSEGDLLTAADPLNEINLASYLTDFFVKFFQNDSLMFNHLCQSLTADQQKAIKQVLSG</sequence>
<proteinExistence type="predicted"/>
<dbReference type="Proteomes" id="UP001370490">
    <property type="component" value="Unassembled WGS sequence"/>
</dbReference>
<dbReference type="GO" id="GO:0006606">
    <property type="term" value="P:protein import into nucleus"/>
    <property type="evidence" value="ECO:0007669"/>
    <property type="project" value="TreeGrafter"/>
</dbReference>
<comment type="caution">
    <text evidence="4">The sequence shown here is derived from an EMBL/GenBank/DDBJ whole genome shotgun (WGS) entry which is preliminary data.</text>
</comment>
<protein>
    <recommendedName>
        <fullName evidence="6">Importin-9</fullName>
    </recommendedName>
</protein>
<dbReference type="PANTHER" id="PTHR10997">
    <property type="entry name" value="IMPORTIN-7, 8, 11"/>
    <property type="match status" value="1"/>
</dbReference>
<evidence type="ECO:0000256" key="1">
    <source>
        <dbReference type="ARBA" id="ARBA00022927"/>
    </source>
</evidence>
<dbReference type="InterPro" id="IPR016024">
    <property type="entry name" value="ARM-type_fold"/>
</dbReference>
<dbReference type="GO" id="GO:0005829">
    <property type="term" value="C:cytosol"/>
    <property type="evidence" value="ECO:0007669"/>
    <property type="project" value="TreeGrafter"/>
</dbReference>